<protein>
    <submittedName>
        <fullName evidence="3">DUF4232 domain-containing protein</fullName>
    </submittedName>
</protein>
<feature type="domain" description="DUF4232" evidence="2">
    <location>
        <begin position="44"/>
        <end position="176"/>
    </location>
</feature>
<comment type="caution">
    <text evidence="3">The sequence shown here is derived from an EMBL/GenBank/DDBJ whole genome shotgun (WGS) entry which is preliminary data.</text>
</comment>
<feature type="signal peptide" evidence="1">
    <location>
        <begin position="1"/>
        <end position="27"/>
    </location>
</feature>
<organism evidence="3 4">
    <name type="scientific">Amycolatopsis samaneae</name>
    <dbReference type="NCBI Taxonomy" id="664691"/>
    <lineage>
        <taxon>Bacteria</taxon>
        <taxon>Bacillati</taxon>
        <taxon>Actinomycetota</taxon>
        <taxon>Actinomycetes</taxon>
        <taxon>Pseudonocardiales</taxon>
        <taxon>Pseudonocardiaceae</taxon>
        <taxon>Amycolatopsis</taxon>
    </lineage>
</organism>
<evidence type="ECO:0000259" key="2">
    <source>
        <dbReference type="Pfam" id="PF14016"/>
    </source>
</evidence>
<sequence>MTVRTHLRRTVAVLAVAGATAGMTALAAGTASAEGGYGPSVFPCTANQFSGKVVYGGAGAGNRNAAIQFTANPGERCSLPGKLGVDLVGARNVLVDNQAPADAPAVVLADGSSAYVPLHWTAIEAEAQQQTPNGLTFTAPSDSNPHGDHIDPNVTLGWDLGPVDAGADSHTLDVGALTRGTAPTA</sequence>
<reference evidence="4" key="1">
    <citation type="journal article" date="2019" name="Int. J. Syst. Evol. Microbiol.">
        <title>The Global Catalogue of Microorganisms (GCM) 10K type strain sequencing project: providing services to taxonomists for standard genome sequencing and annotation.</title>
        <authorList>
            <consortium name="The Broad Institute Genomics Platform"/>
            <consortium name="The Broad Institute Genome Sequencing Center for Infectious Disease"/>
            <person name="Wu L."/>
            <person name="Ma J."/>
        </authorList>
    </citation>
    <scope>NUCLEOTIDE SEQUENCE [LARGE SCALE GENOMIC DNA]</scope>
    <source>
        <strain evidence="4">CGMCC 4.7643</strain>
    </source>
</reference>
<feature type="chain" id="PRO_5045340208" evidence="1">
    <location>
        <begin position="28"/>
        <end position="185"/>
    </location>
</feature>
<evidence type="ECO:0000256" key="1">
    <source>
        <dbReference type="SAM" id="SignalP"/>
    </source>
</evidence>
<keyword evidence="4" id="KW-1185">Reference proteome</keyword>
<dbReference type="Proteomes" id="UP001597419">
    <property type="component" value="Unassembled WGS sequence"/>
</dbReference>
<name>A0ABW5GU38_9PSEU</name>
<dbReference type="RefSeq" id="WP_345385441.1">
    <property type="nucleotide sequence ID" value="NZ_BAABHG010000001.1"/>
</dbReference>
<dbReference type="EMBL" id="JBHUKU010000026">
    <property type="protein sequence ID" value="MFD2464412.1"/>
    <property type="molecule type" value="Genomic_DNA"/>
</dbReference>
<accession>A0ABW5GU38</accession>
<dbReference type="InterPro" id="IPR025326">
    <property type="entry name" value="DUF4232"/>
</dbReference>
<proteinExistence type="predicted"/>
<keyword evidence="1" id="KW-0732">Signal</keyword>
<dbReference type="Pfam" id="PF14016">
    <property type="entry name" value="DUF4232"/>
    <property type="match status" value="1"/>
</dbReference>
<gene>
    <name evidence="3" type="ORF">ACFSYJ_37755</name>
</gene>
<evidence type="ECO:0000313" key="3">
    <source>
        <dbReference type="EMBL" id="MFD2464412.1"/>
    </source>
</evidence>
<evidence type="ECO:0000313" key="4">
    <source>
        <dbReference type="Proteomes" id="UP001597419"/>
    </source>
</evidence>